<feature type="transmembrane region" description="Helical" evidence="6">
    <location>
        <begin position="188"/>
        <end position="209"/>
    </location>
</feature>
<dbReference type="Pfam" id="PF01566">
    <property type="entry name" value="Nramp"/>
    <property type="match status" value="1"/>
</dbReference>
<dbReference type="AlphaFoldDB" id="A0A1F6BFX9"/>
<keyword evidence="3 6" id="KW-0812">Transmembrane</keyword>
<feature type="transmembrane region" description="Helical" evidence="6">
    <location>
        <begin position="12"/>
        <end position="29"/>
    </location>
</feature>
<evidence type="ECO:0000256" key="2">
    <source>
        <dbReference type="ARBA" id="ARBA00022448"/>
    </source>
</evidence>
<evidence type="ECO:0000256" key="1">
    <source>
        <dbReference type="ARBA" id="ARBA00004141"/>
    </source>
</evidence>
<feature type="transmembrane region" description="Helical" evidence="6">
    <location>
        <begin position="389"/>
        <end position="411"/>
    </location>
</feature>
<evidence type="ECO:0000313" key="7">
    <source>
        <dbReference type="EMBL" id="OGG35682.1"/>
    </source>
</evidence>
<dbReference type="Proteomes" id="UP000176186">
    <property type="component" value="Unassembled WGS sequence"/>
</dbReference>
<dbReference type="InterPro" id="IPR001046">
    <property type="entry name" value="NRAMP_fam"/>
</dbReference>
<dbReference type="GO" id="GO:0005384">
    <property type="term" value="F:manganese ion transmembrane transporter activity"/>
    <property type="evidence" value="ECO:0007669"/>
    <property type="project" value="TreeGrafter"/>
</dbReference>
<dbReference type="STRING" id="1798401.A2363_04145"/>
<keyword evidence="2" id="KW-0813">Transport</keyword>
<dbReference type="GO" id="GO:0005886">
    <property type="term" value="C:plasma membrane"/>
    <property type="evidence" value="ECO:0007669"/>
    <property type="project" value="TreeGrafter"/>
</dbReference>
<accession>A0A1F6BFX9</accession>
<evidence type="ECO:0000256" key="4">
    <source>
        <dbReference type="ARBA" id="ARBA00022989"/>
    </source>
</evidence>
<sequence length="413" mass="44737">MKNTLVRFRNIIVIAMAVVGPGIITAFADNDAAGVATYSVSASIFGYRMLSILIPITIVLAITQEIGARIAIVAQKGLGDLIRERYGIRVSVLLFAILASVNFFVVVQNVSGIKAGLQLFGMPPVFLPIMTAILFFFIVLAKYPIIERFFFVLIGFYVVYIASAFLAKPDWGLAIRSLGIPQGDISPAFIYTSVAVLGTIVTGWGQFFINSYIKDKHVSVEHLAYSRWEIYIGAVITNIFSFFMMVAVAATLFVNRIHVADAASAALSIQPFAGEFAGTLFGLGLLAAGMLGAIIVPLATAYAFSEFFGYSGSLDETFRKSKLFYGLFLVQIAAATAIVLLPNINLFRITIAANFLNGLVLPVIFYFLWRIANSDSIMGTYKNTRLQNILLVSAGVVITIAAVFGGAGQIFGW</sequence>
<feature type="transmembrane region" description="Helical" evidence="6">
    <location>
        <begin position="280"/>
        <end position="302"/>
    </location>
</feature>
<reference evidence="7 8" key="1">
    <citation type="journal article" date="2016" name="Nat. Commun.">
        <title>Thousands of microbial genomes shed light on interconnected biogeochemical processes in an aquifer system.</title>
        <authorList>
            <person name="Anantharaman K."/>
            <person name="Brown C.T."/>
            <person name="Hug L.A."/>
            <person name="Sharon I."/>
            <person name="Castelle C.J."/>
            <person name="Probst A.J."/>
            <person name="Thomas B.C."/>
            <person name="Singh A."/>
            <person name="Wilkins M.J."/>
            <person name="Karaoz U."/>
            <person name="Brodie E.L."/>
            <person name="Williams K.H."/>
            <person name="Hubbard S.S."/>
            <person name="Banfield J.F."/>
        </authorList>
    </citation>
    <scope>NUCLEOTIDE SEQUENCE [LARGE SCALE GENOMIC DNA]</scope>
</reference>
<evidence type="ECO:0000256" key="6">
    <source>
        <dbReference type="SAM" id="Phobius"/>
    </source>
</evidence>
<comment type="caution">
    <text evidence="7">The sequence shown here is derived from an EMBL/GenBank/DDBJ whole genome shotgun (WGS) entry which is preliminary data.</text>
</comment>
<dbReference type="EMBL" id="MFKE01000008">
    <property type="protein sequence ID" value="OGG35682.1"/>
    <property type="molecule type" value="Genomic_DNA"/>
</dbReference>
<feature type="transmembrane region" description="Helical" evidence="6">
    <location>
        <begin position="49"/>
        <end position="74"/>
    </location>
</feature>
<feature type="transmembrane region" description="Helical" evidence="6">
    <location>
        <begin position="323"/>
        <end position="341"/>
    </location>
</feature>
<evidence type="ECO:0000256" key="5">
    <source>
        <dbReference type="ARBA" id="ARBA00023136"/>
    </source>
</evidence>
<feature type="transmembrane region" description="Helical" evidence="6">
    <location>
        <begin position="150"/>
        <end position="168"/>
    </location>
</feature>
<evidence type="ECO:0008006" key="9">
    <source>
        <dbReference type="Google" id="ProtNLM"/>
    </source>
</evidence>
<protein>
    <recommendedName>
        <fullName evidence="9">Mn transporter</fullName>
    </recommendedName>
</protein>
<dbReference type="GO" id="GO:0034755">
    <property type="term" value="P:iron ion transmembrane transport"/>
    <property type="evidence" value="ECO:0007669"/>
    <property type="project" value="TreeGrafter"/>
</dbReference>
<dbReference type="GO" id="GO:0015086">
    <property type="term" value="F:cadmium ion transmembrane transporter activity"/>
    <property type="evidence" value="ECO:0007669"/>
    <property type="project" value="TreeGrafter"/>
</dbReference>
<proteinExistence type="predicted"/>
<feature type="transmembrane region" description="Helical" evidence="6">
    <location>
        <begin position="230"/>
        <end position="254"/>
    </location>
</feature>
<keyword evidence="5 6" id="KW-0472">Membrane</keyword>
<organism evidence="7 8">
    <name type="scientific">Candidatus Gottesmanbacteria bacterium RIFOXYB1_FULL_47_11</name>
    <dbReference type="NCBI Taxonomy" id="1798401"/>
    <lineage>
        <taxon>Bacteria</taxon>
        <taxon>Candidatus Gottesmaniibacteriota</taxon>
    </lineage>
</organism>
<gene>
    <name evidence="7" type="ORF">A2363_04145</name>
</gene>
<dbReference type="PANTHER" id="PTHR11706:SF33">
    <property type="entry name" value="NATURAL RESISTANCE-ASSOCIATED MACROPHAGE PROTEIN 2"/>
    <property type="match status" value="1"/>
</dbReference>
<dbReference type="PANTHER" id="PTHR11706">
    <property type="entry name" value="SOLUTE CARRIER PROTEIN FAMILY 11 MEMBER"/>
    <property type="match status" value="1"/>
</dbReference>
<evidence type="ECO:0000256" key="3">
    <source>
        <dbReference type="ARBA" id="ARBA00022692"/>
    </source>
</evidence>
<feature type="transmembrane region" description="Helical" evidence="6">
    <location>
        <begin position="86"/>
        <end position="105"/>
    </location>
</feature>
<keyword evidence="4 6" id="KW-1133">Transmembrane helix</keyword>
<feature type="transmembrane region" description="Helical" evidence="6">
    <location>
        <begin position="125"/>
        <end position="143"/>
    </location>
</feature>
<feature type="transmembrane region" description="Helical" evidence="6">
    <location>
        <begin position="347"/>
        <end position="369"/>
    </location>
</feature>
<name>A0A1F6BFX9_9BACT</name>
<comment type="subcellular location">
    <subcellularLocation>
        <location evidence="1">Membrane</location>
        <topology evidence="1">Multi-pass membrane protein</topology>
    </subcellularLocation>
</comment>
<evidence type="ECO:0000313" key="8">
    <source>
        <dbReference type="Proteomes" id="UP000176186"/>
    </source>
</evidence>